<evidence type="ECO:0000313" key="16">
    <source>
        <dbReference type="Proteomes" id="UP001166052"/>
    </source>
</evidence>
<dbReference type="Pfam" id="PF01153">
    <property type="entry name" value="Glypican"/>
    <property type="match status" value="1"/>
</dbReference>
<evidence type="ECO:0000256" key="4">
    <source>
        <dbReference type="ARBA" id="ARBA00022622"/>
    </source>
</evidence>
<dbReference type="InterPro" id="IPR001863">
    <property type="entry name" value="Glypican"/>
</dbReference>
<comment type="similarity">
    <text evidence="2 11">Belongs to the glypican family.</text>
</comment>
<feature type="chain" id="PRO_5046699317" evidence="14">
    <location>
        <begin position="19"/>
        <end position="598"/>
    </location>
</feature>
<evidence type="ECO:0000256" key="11">
    <source>
        <dbReference type="RuleBase" id="RU003518"/>
    </source>
</evidence>
<dbReference type="EMBL" id="JAAWVN010021464">
    <property type="protein sequence ID" value="MBN3293469.1"/>
    <property type="molecule type" value="Genomic_DNA"/>
</dbReference>
<evidence type="ECO:0000256" key="5">
    <source>
        <dbReference type="ARBA" id="ARBA00022729"/>
    </source>
</evidence>
<keyword evidence="7 12" id="KW-0472">Membrane</keyword>
<keyword evidence="16" id="KW-1185">Reference proteome</keyword>
<keyword evidence="9 12" id="KW-0357">Heparan sulfate</keyword>
<feature type="signal peptide" evidence="14">
    <location>
        <begin position="1"/>
        <end position="18"/>
    </location>
</feature>
<keyword evidence="5 14" id="KW-0732">Signal</keyword>
<keyword evidence="6 12" id="KW-0654">Proteoglycan</keyword>
<dbReference type="PANTHER" id="PTHR10822">
    <property type="entry name" value="GLYPICAN"/>
    <property type="match status" value="1"/>
</dbReference>
<evidence type="ECO:0000256" key="1">
    <source>
        <dbReference type="ARBA" id="ARBA00004609"/>
    </source>
</evidence>
<evidence type="ECO:0000256" key="3">
    <source>
        <dbReference type="ARBA" id="ARBA00022475"/>
    </source>
</evidence>
<keyword evidence="3" id="KW-1003">Cell membrane</keyword>
<comment type="function">
    <text evidence="12">Cell surface proteoglycan.</text>
</comment>
<comment type="caution">
    <text evidence="15">The sequence shown here is derived from an EMBL/GenBank/DDBJ whole genome shotgun (WGS) entry which is preliminary data.</text>
</comment>
<accession>A0ABS2Z343</accession>
<keyword evidence="10 12" id="KW-0449">Lipoprotein</keyword>
<dbReference type="PROSITE" id="PS01207">
    <property type="entry name" value="GLYPICAN"/>
    <property type="match status" value="1"/>
</dbReference>
<name>A0ABS2Z343_POLSE</name>
<protein>
    <submittedName>
        <fullName evidence="15">GPC5 protein</fullName>
    </submittedName>
</protein>
<evidence type="ECO:0000256" key="12">
    <source>
        <dbReference type="RuleBase" id="RU003519"/>
    </source>
</evidence>
<proteinExistence type="inferred from homology"/>
<dbReference type="InterPro" id="IPR019803">
    <property type="entry name" value="Glypican_CS"/>
</dbReference>
<evidence type="ECO:0000256" key="13">
    <source>
        <dbReference type="SAM" id="MobiDB-lite"/>
    </source>
</evidence>
<feature type="non-terminal residue" evidence="15">
    <location>
        <position position="598"/>
    </location>
</feature>
<evidence type="ECO:0000256" key="9">
    <source>
        <dbReference type="ARBA" id="ARBA00023207"/>
    </source>
</evidence>
<feature type="region of interest" description="Disordered" evidence="13">
    <location>
        <begin position="540"/>
        <end position="562"/>
    </location>
</feature>
<keyword evidence="8" id="KW-0325">Glycoprotein</keyword>
<organism evidence="15 16">
    <name type="scientific">Polypterus senegalus</name>
    <name type="common">Senegal bichir</name>
    <dbReference type="NCBI Taxonomy" id="55291"/>
    <lineage>
        <taxon>Eukaryota</taxon>
        <taxon>Metazoa</taxon>
        <taxon>Chordata</taxon>
        <taxon>Craniata</taxon>
        <taxon>Vertebrata</taxon>
        <taxon>Euteleostomi</taxon>
        <taxon>Actinopterygii</taxon>
        <taxon>Polypteriformes</taxon>
        <taxon>Polypteridae</taxon>
        <taxon>Polypterus</taxon>
    </lineage>
</organism>
<keyword evidence="4 12" id="KW-0336">GPI-anchor</keyword>
<reference evidence="15" key="1">
    <citation type="journal article" date="2021" name="Cell">
        <title>Tracing the genetic footprints of vertebrate landing in non-teleost ray-finned fishes.</title>
        <authorList>
            <person name="Bi X."/>
            <person name="Wang K."/>
            <person name="Yang L."/>
            <person name="Pan H."/>
            <person name="Jiang H."/>
            <person name="Wei Q."/>
            <person name="Fang M."/>
            <person name="Yu H."/>
            <person name="Zhu C."/>
            <person name="Cai Y."/>
            <person name="He Y."/>
            <person name="Gan X."/>
            <person name="Zeng H."/>
            <person name="Yu D."/>
            <person name="Zhu Y."/>
            <person name="Jiang H."/>
            <person name="Qiu Q."/>
            <person name="Yang H."/>
            <person name="Zhang Y.E."/>
            <person name="Wang W."/>
            <person name="Zhu M."/>
            <person name="He S."/>
            <person name="Zhang G."/>
        </authorList>
    </citation>
    <scope>NUCLEOTIDE SEQUENCE</scope>
    <source>
        <strain evidence="15">Bchr_001</strain>
    </source>
</reference>
<evidence type="ECO:0000256" key="2">
    <source>
        <dbReference type="ARBA" id="ARBA00010260"/>
    </source>
</evidence>
<feature type="non-terminal residue" evidence="15">
    <location>
        <position position="1"/>
    </location>
</feature>
<dbReference type="PANTHER" id="PTHR10822:SF19">
    <property type="entry name" value="GLYPICAN-5"/>
    <property type="match status" value="1"/>
</dbReference>
<gene>
    <name evidence="15" type="primary">Gpc5_0</name>
    <name evidence="15" type="ORF">GTO92_0006932</name>
</gene>
<comment type="subcellular location">
    <subcellularLocation>
        <location evidence="1 12">Cell membrane</location>
        <topology evidence="1 12">Lipid-anchor</topology>
        <topology evidence="1 12">GPI-anchor</topology>
    </subcellularLocation>
</comment>
<evidence type="ECO:0000256" key="8">
    <source>
        <dbReference type="ARBA" id="ARBA00023180"/>
    </source>
</evidence>
<evidence type="ECO:0000256" key="14">
    <source>
        <dbReference type="SAM" id="SignalP"/>
    </source>
</evidence>
<evidence type="ECO:0000256" key="7">
    <source>
        <dbReference type="ARBA" id="ARBA00023136"/>
    </source>
</evidence>
<evidence type="ECO:0000313" key="15">
    <source>
        <dbReference type="EMBL" id="MBN3293469.1"/>
    </source>
</evidence>
<sequence length="598" mass="66541">MAHHSSALRVLPLWIVLAASMPAGFFSLKSPSCHEVKTAFQQRQIGLLKWVPDVPGTEEDLSICQHKEPTCCTRKMEDSYQLAVRRETIEKIQALSMEIKYHIAKNAQSFQDTFQSLIQFAKNHTTSLFETAYWAMAREATGPTVEFFTDISLYILGFNGSVEAAVQRFYNNIFPSVYNRLLNPEITQLSMEFTECLRMTRPSVNPFGPHSQALAQNLSRSLNAARSLSEALSLGMEVINIIEHVSFTRDCIQGLVKMHYCSHCQGLTLIKPCANYCLNIVQGCFMGLTELDQPWRDYISSLKEVTNVMAGAHDLEFDLLGIQSQINDSIFYALQNGPRITATVNKVCGAPAETDTYLPTESLAAHVTTPTGKPLAPSGELSQKRRSLPLKSFKSDKPRSLKKISREFMSHMQRFKAFYSTLPKAYCEGDLVGDSSTCWDGEDVVESYTDRTVDIGFDTHKPNHETKVKVQDHLLNKVKEKLQHFNQVIQGKEIQKVSEKLGGSGSGQKSLEASGDCDDEDGCFGSGEAEIVSNRNTNKLNGKTTIDEPVKTRGSGTSTKVATSTTKPRFVNNRGTCACATSFQLILLFLMVLSWNLS</sequence>
<evidence type="ECO:0000256" key="10">
    <source>
        <dbReference type="ARBA" id="ARBA00023288"/>
    </source>
</evidence>
<evidence type="ECO:0000256" key="6">
    <source>
        <dbReference type="ARBA" id="ARBA00022974"/>
    </source>
</evidence>
<dbReference type="Proteomes" id="UP001166052">
    <property type="component" value="Unassembled WGS sequence"/>
</dbReference>